<dbReference type="Gene3D" id="1.10.8.430">
    <property type="entry name" value="Helical domain of apoptotic protease-activating factors"/>
    <property type="match status" value="1"/>
</dbReference>
<reference evidence="4" key="2">
    <citation type="submission" date="2021-03" db="UniProtKB">
        <authorList>
            <consortium name="EnsemblPlants"/>
        </authorList>
    </citation>
    <scope>IDENTIFICATION</scope>
</reference>
<dbReference type="Gene3D" id="3.80.10.10">
    <property type="entry name" value="Ribonuclease Inhibitor"/>
    <property type="match status" value="1"/>
</dbReference>
<keyword evidence="5" id="KW-1185">Reference proteome</keyword>
<dbReference type="FunFam" id="1.10.10.10:FF:000322">
    <property type="entry name" value="Probable disease resistance protein At1g63360"/>
    <property type="match status" value="1"/>
</dbReference>
<evidence type="ECO:0000256" key="2">
    <source>
        <dbReference type="ARBA" id="ARBA00022821"/>
    </source>
</evidence>
<evidence type="ECO:0000256" key="1">
    <source>
        <dbReference type="ARBA" id="ARBA00022737"/>
    </source>
</evidence>
<protein>
    <recommendedName>
        <fullName evidence="3">Disease resistance protein winged helix domain-containing protein</fullName>
    </recommendedName>
</protein>
<name>A0A803NBL9_CHEQI</name>
<dbReference type="InterPro" id="IPR027417">
    <property type="entry name" value="P-loop_NTPase"/>
</dbReference>
<evidence type="ECO:0000313" key="4">
    <source>
        <dbReference type="EnsemblPlants" id="AUR62043460-RA:cds"/>
    </source>
</evidence>
<accession>A0A803NBL9</accession>
<reference evidence="4" key="1">
    <citation type="journal article" date="2017" name="Nature">
        <title>The genome of Chenopodium quinoa.</title>
        <authorList>
            <person name="Jarvis D.E."/>
            <person name="Ho Y.S."/>
            <person name="Lightfoot D.J."/>
            <person name="Schmoeckel S.M."/>
            <person name="Li B."/>
            <person name="Borm T.J.A."/>
            <person name="Ohyanagi H."/>
            <person name="Mineta K."/>
            <person name="Michell C.T."/>
            <person name="Saber N."/>
            <person name="Kharbatia N.M."/>
            <person name="Rupper R.R."/>
            <person name="Sharp A.R."/>
            <person name="Dally N."/>
            <person name="Boughton B.A."/>
            <person name="Woo Y.H."/>
            <person name="Gao G."/>
            <person name="Schijlen E.G.W.M."/>
            <person name="Guo X."/>
            <person name="Momin A.A."/>
            <person name="Negrao S."/>
            <person name="Al-Babili S."/>
            <person name="Gehring C."/>
            <person name="Roessner U."/>
            <person name="Jung C."/>
            <person name="Murphy K."/>
            <person name="Arold S.T."/>
            <person name="Gojobori T."/>
            <person name="van der Linden C.G."/>
            <person name="van Loo E.N."/>
            <person name="Jellen E.N."/>
            <person name="Maughan P.J."/>
            <person name="Tester M."/>
        </authorList>
    </citation>
    <scope>NUCLEOTIDE SEQUENCE [LARGE SCALE GENOMIC DNA]</scope>
    <source>
        <strain evidence="4">cv. PI 614886</strain>
    </source>
</reference>
<dbReference type="Proteomes" id="UP000596660">
    <property type="component" value="Unplaced"/>
</dbReference>
<dbReference type="InterPro" id="IPR058922">
    <property type="entry name" value="WHD_DRP"/>
</dbReference>
<dbReference type="SUPFAM" id="SSF52058">
    <property type="entry name" value="L domain-like"/>
    <property type="match status" value="1"/>
</dbReference>
<dbReference type="AlphaFoldDB" id="A0A803NBL9"/>
<evidence type="ECO:0000313" key="5">
    <source>
        <dbReference type="Proteomes" id="UP000596660"/>
    </source>
</evidence>
<dbReference type="SUPFAM" id="SSF52540">
    <property type="entry name" value="P-loop containing nucleoside triphosphate hydrolases"/>
    <property type="match status" value="1"/>
</dbReference>
<dbReference type="InterPro" id="IPR032675">
    <property type="entry name" value="LRR_dom_sf"/>
</dbReference>
<dbReference type="InterPro" id="IPR044974">
    <property type="entry name" value="Disease_R_plants"/>
</dbReference>
<dbReference type="PANTHER" id="PTHR23155">
    <property type="entry name" value="DISEASE RESISTANCE PROTEIN RP"/>
    <property type="match status" value="1"/>
</dbReference>
<evidence type="ECO:0000259" key="3">
    <source>
        <dbReference type="Pfam" id="PF23559"/>
    </source>
</evidence>
<dbReference type="InterPro" id="IPR036388">
    <property type="entry name" value="WH-like_DNA-bd_sf"/>
</dbReference>
<dbReference type="InterPro" id="IPR042197">
    <property type="entry name" value="Apaf_helical"/>
</dbReference>
<sequence length="403" mass="45555">MEVFSKCSFGSEKLNHSEDSVKIGQEIVERCARNPLAIRVVGSFLFGQDESKWQSFLDIGLANFRESHDNITPIQLLSYHHLESPIKCCFSYCALFPKDFEIGKEILISLWMAQGYIMPLDKGQSIEDAGEEYFSILLWRCFFQDVKKNEDGEINSCKIHDLMHEIAQKVTQGEISAKTVSIDDLDKKVRHLSFDRSSFANYSFNNTHIRSFLNVNDNFQFVNMEQLLPVKALVAICKCLRALDLSELNIKSLSSSMGNLLHLRLQGLGASATHRQIAISEEEPLYFPSLEQLWLKNLPKSKGWMKSGVEVGDVHLSQLKSLVIDICPELTWIPLSPILEDLTCLFELRIKCDKAVESLAELGVILHSCSSSLRSLIIHDIHKLKTLYGGLEQSHCTGEATDI</sequence>
<dbReference type="EnsemblPlants" id="AUR62043460-RA">
    <property type="protein sequence ID" value="AUR62043460-RA:cds"/>
    <property type="gene ID" value="AUR62043460"/>
</dbReference>
<dbReference type="Gene3D" id="1.10.10.10">
    <property type="entry name" value="Winged helix-like DNA-binding domain superfamily/Winged helix DNA-binding domain"/>
    <property type="match status" value="1"/>
</dbReference>
<dbReference type="Pfam" id="PF23559">
    <property type="entry name" value="WHD_DRP"/>
    <property type="match status" value="1"/>
</dbReference>
<keyword evidence="1" id="KW-0677">Repeat</keyword>
<organism evidence="4 5">
    <name type="scientific">Chenopodium quinoa</name>
    <name type="common">Quinoa</name>
    <dbReference type="NCBI Taxonomy" id="63459"/>
    <lineage>
        <taxon>Eukaryota</taxon>
        <taxon>Viridiplantae</taxon>
        <taxon>Streptophyta</taxon>
        <taxon>Embryophyta</taxon>
        <taxon>Tracheophyta</taxon>
        <taxon>Spermatophyta</taxon>
        <taxon>Magnoliopsida</taxon>
        <taxon>eudicotyledons</taxon>
        <taxon>Gunneridae</taxon>
        <taxon>Pentapetalae</taxon>
        <taxon>Caryophyllales</taxon>
        <taxon>Chenopodiaceae</taxon>
        <taxon>Chenopodioideae</taxon>
        <taxon>Atripliceae</taxon>
        <taxon>Chenopodium</taxon>
    </lineage>
</organism>
<dbReference type="PANTHER" id="PTHR23155:SF1211">
    <property type="entry name" value="OS09G0313500 PROTEIN"/>
    <property type="match status" value="1"/>
</dbReference>
<proteinExistence type="predicted"/>
<dbReference type="GO" id="GO:0098542">
    <property type="term" value="P:defense response to other organism"/>
    <property type="evidence" value="ECO:0007669"/>
    <property type="project" value="TreeGrafter"/>
</dbReference>
<dbReference type="Gramene" id="AUR62043460-RA">
    <property type="protein sequence ID" value="AUR62043460-RA:cds"/>
    <property type="gene ID" value="AUR62043460"/>
</dbReference>
<keyword evidence="2" id="KW-0611">Plant defense</keyword>
<feature type="domain" description="Disease resistance protein winged helix" evidence="3">
    <location>
        <begin position="95"/>
        <end position="167"/>
    </location>
</feature>